<keyword evidence="2" id="KW-1185">Reference proteome</keyword>
<proteinExistence type="predicted"/>
<evidence type="ECO:0008006" key="3">
    <source>
        <dbReference type="Google" id="ProtNLM"/>
    </source>
</evidence>
<protein>
    <recommendedName>
        <fullName evidence="3">EAL domain-containing protein</fullName>
    </recommendedName>
</protein>
<gene>
    <name evidence="1" type="ORF">ACFOD3_10575</name>
</gene>
<organism evidence="1 2">
    <name type="scientific">Falsiroseomonas tokyonensis</name>
    <dbReference type="NCBI Taxonomy" id="430521"/>
    <lineage>
        <taxon>Bacteria</taxon>
        <taxon>Pseudomonadati</taxon>
        <taxon>Pseudomonadota</taxon>
        <taxon>Alphaproteobacteria</taxon>
        <taxon>Acetobacterales</taxon>
        <taxon>Roseomonadaceae</taxon>
        <taxon>Falsiroseomonas</taxon>
    </lineage>
</organism>
<comment type="caution">
    <text evidence="1">The sequence shown here is derived from an EMBL/GenBank/DDBJ whole genome shotgun (WGS) entry which is preliminary data.</text>
</comment>
<dbReference type="RefSeq" id="WP_216836443.1">
    <property type="nucleotide sequence ID" value="NZ_JAFNJS010000003.1"/>
</dbReference>
<accession>A0ABV7BUG5</accession>
<evidence type="ECO:0000313" key="1">
    <source>
        <dbReference type="EMBL" id="MFC3000339.1"/>
    </source>
</evidence>
<name>A0ABV7BUG5_9PROT</name>
<reference evidence="2" key="1">
    <citation type="journal article" date="2019" name="Int. J. Syst. Evol. Microbiol.">
        <title>The Global Catalogue of Microorganisms (GCM) 10K type strain sequencing project: providing services to taxonomists for standard genome sequencing and annotation.</title>
        <authorList>
            <consortium name="The Broad Institute Genomics Platform"/>
            <consortium name="The Broad Institute Genome Sequencing Center for Infectious Disease"/>
            <person name="Wu L."/>
            <person name="Ma J."/>
        </authorList>
    </citation>
    <scope>NUCLEOTIDE SEQUENCE [LARGE SCALE GENOMIC DNA]</scope>
    <source>
        <strain evidence="2">CGMCC 1.16855</strain>
    </source>
</reference>
<dbReference type="Proteomes" id="UP001595420">
    <property type="component" value="Unassembled WGS sequence"/>
</dbReference>
<evidence type="ECO:0000313" key="2">
    <source>
        <dbReference type="Proteomes" id="UP001595420"/>
    </source>
</evidence>
<sequence>MPEGFVAKDVPTPPQQAPLLAVMREALRAAAGRVVLRVPAMAPHRRRVARALLQEGALVAGGVVAEGPNEDLLLIGAEAGRAERLRGLLDRLLGGPVTRIWSLERDAGDLLAYAAEASTPGPAGAGPALAGLDTWLRSLPLTQVVRREIGMRVDPASGACRPAFLRLSIAAVPLAALLGGLGADADLLEHASRGLAARLLLAIGDPAQCRDLMGTSLPGALHLPVPPAPMTGRGEGGQGGPRGGLVATVGLEAVADPLALAARRASLAGQGWALELDGLGASALRILDVAELPVDWLRLAWSPAMAHPAVAEALRKVAPERLILSGIEDQLALDWGRRQGIQRMEGRFLEVASAPVRPQISVAAAGAAMRQGAASPSRPAA</sequence>
<dbReference type="EMBL" id="JBHRSB010000003">
    <property type="protein sequence ID" value="MFC3000339.1"/>
    <property type="molecule type" value="Genomic_DNA"/>
</dbReference>